<dbReference type="PROSITE" id="PS50076">
    <property type="entry name" value="DNAJ_2"/>
    <property type="match status" value="1"/>
</dbReference>
<sequence>MNNKPPSEPAMPTSSMASTIKAYSVPLILFSLAVFYHLVVIPASFPTSHYDVLGIKRYSSVDEVKEAYEKLSNKWESGGEISEAVDFVKIQYAYELLKNNLWKRDYDLFGFDEQRGVLEKAKVQYAGKKISEISLPLLDEVALNTEDRSLNFIRSNDVQSMFNDDKPSLIMLYSFGSKLCVRFSDVWKQIVALLDGVANTAVVELGEAQLAAYLAEKKPTGQPFFRNGLPSFVAFSPGCKSTDCINRFNGKLSFDDITDWFATSILYLPRILYYSKETLGPKFLAKSSPHKVKVIIFSETGERAAPFIRQTAKNNWDSVSFALVLWREEESSIWLDAFGVELAPAMVFLKDPGMKPIVYHGSVNRSSFVQLIEQNKQHELPQLRSRTSMELGCDPHGYSRAGSDTLTWYCAIVAGRLGAELNKMRETMRRVKETLTSDSEAYGADEDPKIFPAVVALQSQRLSFTWLDGEAQKKYCFFYISSESSYETCGPMRDLSDVPRLFIVRYKRDATKAKEMKPKSMFDTSSDDPDLAAQLVALYNGSSEISEIAQWVSKIIEDGDSKDLPFYRVKSPELVHEDPEPMSFGSAGSSFITNVLKRIEHIKVGIYDRLEDPRIGPVLFLASLLSFGTIWLRKSQPTPPSRPAAQPEPPSESAQPSQPITKEGSKPRRRNRSRTASNADVPPSITDLEPPNAYQMHLSGSDSE</sequence>
<evidence type="ECO:0000256" key="1">
    <source>
        <dbReference type="SAM" id="MobiDB-lite"/>
    </source>
</evidence>
<dbReference type="STRING" id="3659.A0A0A0LP59"/>
<reference evidence="4 5" key="2">
    <citation type="journal article" date="2009" name="PLoS ONE">
        <title>An integrated genetic and cytogenetic map of the cucumber genome.</title>
        <authorList>
            <person name="Ren Y."/>
            <person name="Zhang Z."/>
            <person name="Liu J."/>
            <person name="Staub J.E."/>
            <person name="Han Y."/>
            <person name="Cheng Z."/>
            <person name="Li X."/>
            <person name="Lu J."/>
            <person name="Miao H."/>
            <person name="Kang H."/>
            <person name="Xie B."/>
            <person name="Gu X."/>
            <person name="Wang X."/>
            <person name="Du Y."/>
            <person name="Jin W."/>
            <person name="Huang S."/>
        </authorList>
    </citation>
    <scope>NUCLEOTIDE SEQUENCE [LARGE SCALE GENOMIC DNA]</scope>
    <source>
        <strain evidence="5">cv. 9930</strain>
    </source>
</reference>
<evidence type="ECO:0000313" key="5">
    <source>
        <dbReference type="Proteomes" id="UP000029981"/>
    </source>
</evidence>
<proteinExistence type="predicted"/>
<organism evidence="4 5">
    <name type="scientific">Cucumis sativus</name>
    <name type="common">Cucumber</name>
    <dbReference type="NCBI Taxonomy" id="3659"/>
    <lineage>
        <taxon>Eukaryota</taxon>
        <taxon>Viridiplantae</taxon>
        <taxon>Streptophyta</taxon>
        <taxon>Embryophyta</taxon>
        <taxon>Tracheophyta</taxon>
        <taxon>Spermatophyta</taxon>
        <taxon>Magnoliopsida</taxon>
        <taxon>eudicotyledons</taxon>
        <taxon>Gunneridae</taxon>
        <taxon>Pentapetalae</taxon>
        <taxon>rosids</taxon>
        <taxon>fabids</taxon>
        <taxon>Cucurbitales</taxon>
        <taxon>Cucurbitaceae</taxon>
        <taxon>Benincaseae</taxon>
        <taxon>Cucumis</taxon>
    </lineage>
</organism>
<dbReference type="SUPFAM" id="SSF52833">
    <property type="entry name" value="Thioredoxin-like"/>
    <property type="match status" value="1"/>
</dbReference>
<dbReference type="SUPFAM" id="SSF46565">
    <property type="entry name" value="Chaperone J-domain"/>
    <property type="match status" value="1"/>
</dbReference>
<reference evidence="4 5" key="3">
    <citation type="journal article" date="2010" name="BMC Genomics">
        <title>Transcriptome sequencing and comparative analysis of cucumber flowers with different sex types.</title>
        <authorList>
            <person name="Guo S."/>
            <person name="Zheng Y."/>
            <person name="Joung J.G."/>
            <person name="Liu S."/>
            <person name="Zhang Z."/>
            <person name="Crasta O.R."/>
            <person name="Sobral B.W."/>
            <person name="Xu Y."/>
            <person name="Huang S."/>
            <person name="Fei Z."/>
        </authorList>
    </citation>
    <scope>NUCLEOTIDE SEQUENCE [LARGE SCALE GENOMIC DNA]</scope>
    <source>
        <strain evidence="5">cv. 9930</strain>
    </source>
</reference>
<feature type="transmembrane region" description="Helical" evidence="2">
    <location>
        <begin position="20"/>
        <end position="39"/>
    </location>
</feature>
<dbReference type="InterPro" id="IPR036869">
    <property type="entry name" value="J_dom_sf"/>
</dbReference>
<dbReference type="EMBL" id="CM002922">
    <property type="protein sequence ID" value="KGN63685.1"/>
    <property type="molecule type" value="Genomic_DNA"/>
</dbReference>
<dbReference type="CDD" id="cd06257">
    <property type="entry name" value="DnaJ"/>
    <property type="match status" value="1"/>
</dbReference>
<dbReference type="Proteomes" id="UP000029981">
    <property type="component" value="Chromosome 1"/>
</dbReference>
<name>A0A0A0LP59_CUCSA</name>
<dbReference type="Gramene" id="KGN63685">
    <property type="protein sequence ID" value="KGN63685"/>
    <property type="gene ID" value="Csa_1G009890"/>
</dbReference>
<gene>
    <name evidence="4" type="ORF">Csa_1G009890</name>
</gene>
<dbReference type="InterPro" id="IPR052448">
    <property type="entry name" value="DnaJ_C16_autophagy_reg"/>
</dbReference>
<keyword evidence="2" id="KW-0812">Transmembrane</keyword>
<dbReference type="KEGG" id="csv:101203381"/>
<feature type="region of interest" description="Disordered" evidence="1">
    <location>
        <begin position="635"/>
        <end position="704"/>
    </location>
</feature>
<keyword evidence="5" id="KW-1185">Reference proteome</keyword>
<reference evidence="4 5" key="1">
    <citation type="journal article" date="2009" name="Nat. Genet.">
        <title>The genome of the cucumber, Cucumis sativus L.</title>
        <authorList>
            <person name="Huang S."/>
            <person name="Li R."/>
            <person name="Zhang Z."/>
            <person name="Li L."/>
            <person name="Gu X."/>
            <person name="Fan W."/>
            <person name="Lucas W.J."/>
            <person name="Wang X."/>
            <person name="Xie B."/>
            <person name="Ni P."/>
            <person name="Ren Y."/>
            <person name="Zhu H."/>
            <person name="Li J."/>
            <person name="Lin K."/>
            <person name="Jin W."/>
            <person name="Fei Z."/>
            <person name="Li G."/>
            <person name="Staub J."/>
            <person name="Kilian A."/>
            <person name="van der Vossen E.A."/>
            <person name="Wu Y."/>
            <person name="Guo J."/>
            <person name="He J."/>
            <person name="Jia Z."/>
            <person name="Ren Y."/>
            <person name="Tian G."/>
            <person name="Lu Y."/>
            <person name="Ruan J."/>
            <person name="Qian W."/>
            <person name="Wang M."/>
            <person name="Huang Q."/>
            <person name="Li B."/>
            <person name="Xuan Z."/>
            <person name="Cao J."/>
            <person name="Asan"/>
            <person name="Wu Z."/>
            <person name="Zhang J."/>
            <person name="Cai Q."/>
            <person name="Bai Y."/>
            <person name="Zhao B."/>
            <person name="Han Y."/>
            <person name="Li Y."/>
            <person name="Li X."/>
            <person name="Wang S."/>
            <person name="Shi Q."/>
            <person name="Liu S."/>
            <person name="Cho W.K."/>
            <person name="Kim J.Y."/>
            <person name="Xu Y."/>
            <person name="Heller-Uszynska K."/>
            <person name="Miao H."/>
            <person name="Cheng Z."/>
            <person name="Zhang S."/>
            <person name="Wu J."/>
            <person name="Yang Y."/>
            <person name="Kang H."/>
            <person name="Li M."/>
            <person name="Liang H."/>
            <person name="Ren X."/>
            <person name="Shi Z."/>
            <person name="Wen M."/>
            <person name="Jian M."/>
            <person name="Yang H."/>
            <person name="Zhang G."/>
            <person name="Yang Z."/>
            <person name="Chen R."/>
            <person name="Liu S."/>
            <person name="Li J."/>
            <person name="Ma L."/>
            <person name="Liu H."/>
            <person name="Zhou Y."/>
            <person name="Zhao J."/>
            <person name="Fang X."/>
            <person name="Li G."/>
            <person name="Fang L."/>
            <person name="Li Y."/>
            <person name="Liu D."/>
            <person name="Zheng H."/>
            <person name="Zhang Y."/>
            <person name="Qin N."/>
            <person name="Li Z."/>
            <person name="Yang G."/>
            <person name="Yang S."/>
            <person name="Bolund L."/>
            <person name="Kristiansen K."/>
            <person name="Zheng H."/>
            <person name="Li S."/>
            <person name="Zhang X."/>
            <person name="Yang H."/>
            <person name="Wang J."/>
            <person name="Sun R."/>
            <person name="Zhang B."/>
            <person name="Jiang S."/>
            <person name="Wang J."/>
            <person name="Du Y."/>
            <person name="Li S."/>
        </authorList>
    </citation>
    <scope>NUCLEOTIDE SEQUENCE [LARGE SCALE GENOMIC DNA]</scope>
    <source>
        <strain evidence="5">cv. 9930</strain>
    </source>
</reference>
<keyword evidence="2" id="KW-0472">Membrane</keyword>
<feature type="compositionally biased region" description="Pro residues" evidence="1">
    <location>
        <begin position="637"/>
        <end position="650"/>
    </location>
</feature>
<dbReference type="OMA" id="QWEMTDS"/>
<dbReference type="eggNOG" id="ENOG502QRHR">
    <property type="taxonomic scope" value="Eukaryota"/>
</dbReference>
<dbReference type="InterPro" id="IPR036249">
    <property type="entry name" value="Thioredoxin-like_sf"/>
</dbReference>
<protein>
    <recommendedName>
        <fullName evidence="3">J domain-containing protein</fullName>
    </recommendedName>
</protein>
<evidence type="ECO:0000313" key="4">
    <source>
        <dbReference type="EMBL" id="KGN63685.1"/>
    </source>
</evidence>
<dbReference type="SMART" id="SM00271">
    <property type="entry name" value="DnaJ"/>
    <property type="match status" value="1"/>
</dbReference>
<keyword evidence="2" id="KW-1133">Transmembrane helix</keyword>
<feature type="domain" description="J" evidence="3">
    <location>
        <begin position="48"/>
        <end position="110"/>
    </location>
</feature>
<accession>A0A0A0LP59</accession>
<dbReference type="Pfam" id="PF00226">
    <property type="entry name" value="DnaJ"/>
    <property type="match status" value="1"/>
</dbReference>
<dbReference type="Gene3D" id="1.10.287.110">
    <property type="entry name" value="DnaJ domain"/>
    <property type="match status" value="1"/>
</dbReference>
<dbReference type="OrthoDB" id="767702at2759"/>
<reference evidence="4 5" key="4">
    <citation type="journal article" date="2011" name="BMC Genomics">
        <title>RNA-Seq improves annotation of protein-coding genes in the cucumber genome.</title>
        <authorList>
            <person name="Li Z."/>
            <person name="Zhang Z."/>
            <person name="Yan P."/>
            <person name="Huang S."/>
            <person name="Fei Z."/>
            <person name="Lin K."/>
        </authorList>
    </citation>
    <scope>NUCLEOTIDE SEQUENCE [LARGE SCALE GENOMIC DNA]</scope>
    <source>
        <strain evidence="5">cv. 9930</strain>
    </source>
</reference>
<evidence type="ECO:0000256" key="2">
    <source>
        <dbReference type="SAM" id="Phobius"/>
    </source>
</evidence>
<dbReference type="PANTHER" id="PTHR44303">
    <property type="entry name" value="DNAJ HOMOLOG SUBFAMILY C MEMBER 16"/>
    <property type="match status" value="1"/>
</dbReference>
<dbReference type="InterPro" id="IPR001623">
    <property type="entry name" value="DnaJ_domain"/>
</dbReference>
<dbReference type="AlphaFoldDB" id="A0A0A0LP59"/>
<dbReference type="PANTHER" id="PTHR44303:SF2">
    <property type="entry name" value="DNAJ HOMOLOG SUBFAMILY C MEMBER 16"/>
    <property type="match status" value="1"/>
</dbReference>
<evidence type="ECO:0000259" key="3">
    <source>
        <dbReference type="PROSITE" id="PS50076"/>
    </source>
</evidence>